<gene>
    <name evidence="3" type="ORF">D9758_005488</name>
</gene>
<keyword evidence="1" id="KW-0677">Repeat</keyword>
<dbReference type="Pfam" id="PF14938">
    <property type="entry name" value="SNAP"/>
    <property type="match status" value="1"/>
</dbReference>
<keyword evidence="4" id="KW-1185">Reference proteome</keyword>
<dbReference type="EMBL" id="JAACJM010000028">
    <property type="protein sequence ID" value="KAF5365249.1"/>
    <property type="molecule type" value="Genomic_DNA"/>
</dbReference>
<dbReference type="AlphaFoldDB" id="A0A8H5GI68"/>
<proteinExistence type="predicted"/>
<evidence type="ECO:0000256" key="1">
    <source>
        <dbReference type="ARBA" id="ARBA00022737"/>
    </source>
</evidence>
<name>A0A8H5GI68_9AGAR</name>
<dbReference type="InterPro" id="IPR019734">
    <property type="entry name" value="TPR_rpt"/>
</dbReference>
<accession>A0A8H5GI68</accession>
<dbReference type="PANTHER" id="PTHR45641">
    <property type="entry name" value="TETRATRICOPEPTIDE REPEAT PROTEIN (AFU_ORTHOLOGUE AFUA_6G03870)"/>
    <property type="match status" value="1"/>
</dbReference>
<keyword evidence="2" id="KW-0802">TPR repeat</keyword>
<dbReference type="SMART" id="SM00028">
    <property type="entry name" value="TPR"/>
    <property type="match status" value="6"/>
</dbReference>
<dbReference type="Proteomes" id="UP000559256">
    <property type="component" value="Unassembled WGS sequence"/>
</dbReference>
<dbReference type="SUPFAM" id="SSF48452">
    <property type="entry name" value="TPR-like"/>
    <property type="match status" value="2"/>
</dbReference>
<reference evidence="3 4" key="1">
    <citation type="journal article" date="2020" name="ISME J.">
        <title>Uncovering the hidden diversity of litter-decomposition mechanisms in mushroom-forming fungi.</title>
        <authorList>
            <person name="Floudas D."/>
            <person name="Bentzer J."/>
            <person name="Ahren D."/>
            <person name="Johansson T."/>
            <person name="Persson P."/>
            <person name="Tunlid A."/>
        </authorList>
    </citation>
    <scope>NUCLEOTIDE SEQUENCE [LARGE SCALE GENOMIC DNA]</scope>
    <source>
        <strain evidence="3 4">CBS 291.85</strain>
    </source>
</reference>
<evidence type="ECO:0000313" key="4">
    <source>
        <dbReference type="Proteomes" id="UP000559256"/>
    </source>
</evidence>
<organism evidence="3 4">
    <name type="scientific">Tetrapyrgos nigripes</name>
    <dbReference type="NCBI Taxonomy" id="182062"/>
    <lineage>
        <taxon>Eukaryota</taxon>
        <taxon>Fungi</taxon>
        <taxon>Dikarya</taxon>
        <taxon>Basidiomycota</taxon>
        <taxon>Agaricomycotina</taxon>
        <taxon>Agaricomycetes</taxon>
        <taxon>Agaricomycetidae</taxon>
        <taxon>Agaricales</taxon>
        <taxon>Marasmiineae</taxon>
        <taxon>Marasmiaceae</taxon>
        <taxon>Tetrapyrgos</taxon>
    </lineage>
</organism>
<protein>
    <recommendedName>
        <fullName evidence="5">TPR-like protein</fullName>
    </recommendedName>
</protein>
<dbReference type="InterPro" id="IPR011990">
    <property type="entry name" value="TPR-like_helical_dom_sf"/>
</dbReference>
<dbReference type="Gene3D" id="1.25.40.10">
    <property type="entry name" value="Tetratricopeptide repeat domain"/>
    <property type="match status" value="2"/>
</dbReference>
<evidence type="ECO:0008006" key="5">
    <source>
        <dbReference type="Google" id="ProtNLM"/>
    </source>
</evidence>
<dbReference type="OrthoDB" id="621413at2759"/>
<evidence type="ECO:0000256" key="2">
    <source>
        <dbReference type="ARBA" id="ARBA00022803"/>
    </source>
</evidence>
<comment type="caution">
    <text evidence="3">The sequence shown here is derived from an EMBL/GenBank/DDBJ whole genome shotgun (WGS) entry which is preliminary data.</text>
</comment>
<evidence type="ECO:0000313" key="3">
    <source>
        <dbReference type="EMBL" id="KAF5365249.1"/>
    </source>
</evidence>
<dbReference type="PANTHER" id="PTHR45641:SF19">
    <property type="entry name" value="NEPHROCYSTIN-3"/>
    <property type="match status" value="1"/>
</dbReference>
<sequence length="462" mass="52770">MLGEQEHLDQSIGTLLENSLVYSQNETIKVLAPVREYINGIGMNIQRGIAQLESFHVCWLKQLSGTTQEKQEQIQPHILNITKILNEQASSVSKTFDVKALDILTTFTKFYPLTLDILNNILNKSPELDETYKVELRFERLYMLTWLAMWQEAETEARGMEYSMKNDPKSHARVMKDLGEIYRLQNKFTEAAEMLTRAKNQFEEIGGQLEAAHCIQILAIIHQMQNKYTEATEMLTTAKYQLEQIGDQLGAAHCLRSLEQIYQMQSKYTEAAEMLTTAKDQFDQLGDQLGATQCLRSLGDIYLDQKKHIEAAEMLTLAKDQFEQIQSYLGVAECLRSLGRIHSVQANYTQAVALLSMAKDQFEKIENPLGVADCMYHLGVSYRIQGLYEDAKSAIADAAFKFQSLENPRMHYGGIFTDQHLYSEARREFEKAADIFASLGELQNEVEMCNNKLAYLDQLEQT</sequence>